<evidence type="ECO:0000313" key="7">
    <source>
        <dbReference type="EMBL" id="MBP1990377.1"/>
    </source>
</evidence>
<dbReference type="PANTHER" id="PTHR30250:SF26">
    <property type="entry name" value="PSMA PROTEIN"/>
    <property type="match status" value="1"/>
</dbReference>
<gene>
    <name evidence="7" type="ORF">J2Z66_001975</name>
</gene>
<feature type="transmembrane region" description="Helical" evidence="6">
    <location>
        <begin position="303"/>
        <end position="323"/>
    </location>
</feature>
<dbReference type="InterPro" id="IPR050833">
    <property type="entry name" value="Poly_Biosynth_Transport"/>
</dbReference>
<comment type="caution">
    <text evidence="7">The sequence shown here is derived from an EMBL/GenBank/DDBJ whole genome shotgun (WGS) entry which is preliminary data.</text>
</comment>
<feature type="transmembrane region" description="Helical" evidence="6">
    <location>
        <begin position="155"/>
        <end position="174"/>
    </location>
</feature>
<feature type="transmembrane region" description="Helical" evidence="6">
    <location>
        <begin position="44"/>
        <end position="69"/>
    </location>
</feature>
<dbReference type="RefSeq" id="WP_209971152.1">
    <property type="nucleotide sequence ID" value="NZ_JAGGLB010000004.1"/>
</dbReference>
<evidence type="ECO:0000256" key="3">
    <source>
        <dbReference type="ARBA" id="ARBA00022692"/>
    </source>
</evidence>
<keyword evidence="2" id="KW-1003">Cell membrane</keyword>
<reference evidence="7 8" key="1">
    <citation type="submission" date="2021-03" db="EMBL/GenBank/DDBJ databases">
        <title>Genomic Encyclopedia of Type Strains, Phase IV (KMG-IV): sequencing the most valuable type-strain genomes for metagenomic binning, comparative biology and taxonomic classification.</title>
        <authorList>
            <person name="Goeker M."/>
        </authorList>
    </citation>
    <scope>NUCLEOTIDE SEQUENCE [LARGE SCALE GENOMIC DNA]</scope>
    <source>
        <strain evidence="7 8">DSM 26048</strain>
    </source>
</reference>
<feature type="transmembrane region" description="Helical" evidence="6">
    <location>
        <begin position="396"/>
        <end position="413"/>
    </location>
</feature>
<evidence type="ECO:0000256" key="5">
    <source>
        <dbReference type="ARBA" id="ARBA00023136"/>
    </source>
</evidence>
<protein>
    <submittedName>
        <fullName evidence="7">O-antigen/teichoic acid export membrane protein</fullName>
    </submittedName>
</protein>
<evidence type="ECO:0000256" key="4">
    <source>
        <dbReference type="ARBA" id="ARBA00022989"/>
    </source>
</evidence>
<feature type="transmembrane region" description="Helical" evidence="6">
    <location>
        <begin position="267"/>
        <end position="291"/>
    </location>
</feature>
<evidence type="ECO:0000256" key="1">
    <source>
        <dbReference type="ARBA" id="ARBA00004651"/>
    </source>
</evidence>
<feature type="transmembrane region" description="Helical" evidence="6">
    <location>
        <begin position="124"/>
        <end position="143"/>
    </location>
</feature>
<organism evidence="7 8">
    <name type="scientific">Paenibacillus eucommiae</name>
    <dbReference type="NCBI Taxonomy" id="1355755"/>
    <lineage>
        <taxon>Bacteria</taxon>
        <taxon>Bacillati</taxon>
        <taxon>Bacillota</taxon>
        <taxon>Bacilli</taxon>
        <taxon>Bacillales</taxon>
        <taxon>Paenibacillaceae</taxon>
        <taxon>Paenibacillus</taxon>
    </lineage>
</organism>
<keyword evidence="5 6" id="KW-0472">Membrane</keyword>
<feature type="transmembrane region" description="Helical" evidence="6">
    <location>
        <begin position="12"/>
        <end position="32"/>
    </location>
</feature>
<evidence type="ECO:0000256" key="2">
    <source>
        <dbReference type="ARBA" id="ARBA00022475"/>
    </source>
</evidence>
<name>A0ABS4IS30_9BACL</name>
<comment type="subcellular location">
    <subcellularLocation>
        <location evidence="1">Cell membrane</location>
        <topology evidence="1">Multi-pass membrane protein</topology>
    </subcellularLocation>
</comment>
<dbReference type="PANTHER" id="PTHR30250">
    <property type="entry name" value="PST FAMILY PREDICTED COLANIC ACID TRANSPORTER"/>
    <property type="match status" value="1"/>
</dbReference>
<proteinExistence type="predicted"/>
<evidence type="ECO:0000313" key="8">
    <source>
        <dbReference type="Proteomes" id="UP001519287"/>
    </source>
</evidence>
<dbReference type="Proteomes" id="UP001519287">
    <property type="component" value="Unassembled WGS sequence"/>
</dbReference>
<keyword evidence="4 6" id="KW-1133">Transmembrane helix</keyword>
<sequence>MRVKKASINVFVNMLTFIIGMLPSFIITKVFIDTLGIELLGLTSLYTNIIGLLSIVELGIGSAIIYSLYKPFAENDQVKIKGYLNYYSRFYKIIGCVIFISGLFLLPFLNVFIKNDVSLLEAQIYFILFLLNTLLSYLFSYKLCILTVAQEGYKVAIATMLSKLVIAALQIAMFKLYPSIYGYICIQIVVNGVYYLLINIYINNKYKWINKTKGLIEEKERKSLTKNVKAIFLHKIGGMMVFGIDNLVISSFINLTVVGIFNSYNLVIGAAQGVISSALSGVTASVGNLLAEGNNDAYKVHKRLFFLSFWVVSFVTISLFNTLEQFVFLWLGKGQIMDHFTIQVLLINFYFMLMRASVERFKEGGGIYHQDRFAPLFEATIKLVASVLLVKAIGLPGVFLGTLISNVGIIFWVKPRMVYKYIFNMRLIDYFKMYFKFLLVAVIPLVITSILTMSLKENISIVALSANCLINIVVINFIYLIVLRNNEEFLYFKKLLLSFVAKPKPLVMEK</sequence>
<feature type="transmembrane region" description="Helical" evidence="6">
    <location>
        <begin position="180"/>
        <end position="202"/>
    </location>
</feature>
<feature type="transmembrane region" description="Helical" evidence="6">
    <location>
        <begin position="90"/>
        <end position="112"/>
    </location>
</feature>
<keyword evidence="3 6" id="KW-0812">Transmembrane</keyword>
<dbReference type="InterPro" id="IPR002797">
    <property type="entry name" value="Polysacc_synth"/>
</dbReference>
<feature type="transmembrane region" description="Helical" evidence="6">
    <location>
        <begin position="434"/>
        <end position="455"/>
    </location>
</feature>
<feature type="transmembrane region" description="Helical" evidence="6">
    <location>
        <begin position="236"/>
        <end position="261"/>
    </location>
</feature>
<accession>A0ABS4IS30</accession>
<keyword evidence="8" id="KW-1185">Reference proteome</keyword>
<dbReference type="Pfam" id="PF01943">
    <property type="entry name" value="Polysacc_synt"/>
    <property type="match status" value="1"/>
</dbReference>
<dbReference type="EMBL" id="JAGGLB010000004">
    <property type="protein sequence ID" value="MBP1990377.1"/>
    <property type="molecule type" value="Genomic_DNA"/>
</dbReference>
<evidence type="ECO:0000256" key="6">
    <source>
        <dbReference type="SAM" id="Phobius"/>
    </source>
</evidence>
<feature type="transmembrane region" description="Helical" evidence="6">
    <location>
        <begin position="461"/>
        <end position="483"/>
    </location>
</feature>